<proteinExistence type="predicted"/>
<feature type="compositionally biased region" description="Polar residues" evidence="2">
    <location>
        <begin position="89"/>
        <end position="116"/>
    </location>
</feature>
<accession>A0A9P5IZB5</accession>
<dbReference type="EMBL" id="RCSW01000001">
    <property type="protein sequence ID" value="KAF7955431.1"/>
    <property type="molecule type" value="Genomic_DNA"/>
</dbReference>
<comment type="caution">
    <text evidence="3">The sequence shown here is derived from an EMBL/GenBank/DDBJ whole genome shotgun (WGS) entry which is preliminary data.</text>
</comment>
<sequence>MDQRPRRSWTFELGQPEASGGYQAFSLYIQTRLRVPVLVDPSFGTFRADLTPEVPWDHEQYSEHYTSAQQSAADPSFWMQQLYSTATDSIQDPQPDLSSLPRTSISQTDKQETASNARAEPIEDEEMGNAIPPSALMAIKNGSDGNLSPKEFLLVKLAELQASRMRLIEEKDEEIRAVEKTLSLM</sequence>
<feature type="coiled-coil region" evidence="1">
    <location>
        <begin position="150"/>
        <end position="177"/>
    </location>
</feature>
<name>A0A9P5IZB5_9HELO</name>
<evidence type="ECO:0000313" key="3">
    <source>
        <dbReference type="EMBL" id="KAF7955431.1"/>
    </source>
</evidence>
<evidence type="ECO:0000256" key="2">
    <source>
        <dbReference type="SAM" id="MobiDB-lite"/>
    </source>
</evidence>
<dbReference type="RefSeq" id="XP_038738561.1">
    <property type="nucleotide sequence ID" value="XM_038871200.1"/>
</dbReference>
<keyword evidence="4" id="KW-1185">Reference proteome</keyword>
<dbReference type="Proteomes" id="UP000710849">
    <property type="component" value="Unassembled WGS sequence"/>
</dbReference>
<gene>
    <name evidence="3" type="ORF">EAE97_000690</name>
</gene>
<dbReference type="AlphaFoldDB" id="A0A9P5IZB5"/>
<organism evidence="3 4">
    <name type="scientific">Botrytis byssoidea</name>
    <dbReference type="NCBI Taxonomy" id="139641"/>
    <lineage>
        <taxon>Eukaryota</taxon>
        <taxon>Fungi</taxon>
        <taxon>Dikarya</taxon>
        <taxon>Ascomycota</taxon>
        <taxon>Pezizomycotina</taxon>
        <taxon>Leotiomycetes</taxon>
        <taxon>Helotiales</taxon>
        <taxon>Sclerotiniaceae</taxon>
        <taxon>Botrytis</taxon>
    </lineage>
</organism>
<dbReference type="GeneID" id="62144279"/>
<feature type="region of interest" description="Disordered" evidence="2">
    <location>
        <begin position="89"/>
        <end position="122"/>
    </location>
</feature>
<protein>
    <submittedName>
        <fullName evidence="3">Uncharacterized protein</fullName>
    </submittedName>
</protein>
<evidence type="ECO:0000256" key="1">
    <source>
        <dbReference type="SAM" id="Coils"/>
    </source>
</evidence>
<keyword evidence="1" id="KW-0175">Coiled coil</keyword>
<reference evidence="3 4" key="1">
    <citation type="journal article" date="2020" name="Genome Biol. Evol.">
        <title>Comparative genomics of Sclerotiniaceae.</title>
        <authorList>
            <person name="Valero Jimenez C.A."/>
            <person name="Steentjes M."/>
            <person name="Scholten O.E."/>
            <person name="Van Kan J.A.L."/>
        </authorList>
    </citation>
    <scope>NUCLEOTIDE SEQUENCE [LARGE SCALE GENOMIC DNA]</scope>
    <source>
        <strain evidence="3 4">MUCL 94</strain>
    </source>
</reference>
<evidence type="ECO:0000313" key="4">
    <source>
        <dbReference type="Proteomes" id="UP000710849"/>
    </source>
</evidence>